<dbReference type="InterPro" id="IPR050338">
    <property type="entry name" value="DisA"/>
</dbReference>
<gene>
    <name evidence="8" type="ORF">DSCW_30270</name>
</gene>
<keyword evidence="6" id="KW-1133">Transmembrane helix</keyword>
<name>A0A5K7Z4J2_9BACT</name>
<dbReference type="InterPro" id="IPR003390">
    <property type="entry name" value="DNA_integrity_scan_DisA_N"/>
</dbReference>
<dbReference type="PROSITE" id="PS51794">
    <property type="entry name" value="DAC"/>
    <property type="match status" value="1"/>
</dbReference>
<keyword evidence="2" id="KW-0808">Transferase</keyword>
<proteinExistence type="predicted"/>
<dbReference type="GO" id="GO:0004016">
    <property type="term" value="F:adenylate cyclase activity"/>
    <property type="evidence" value="ECO:0007669"/>
    <property type="project" value="TreeGrafter"/>
</dbReference>
<dbReference type="Gene3D" id="2.170.120.30">
    <property type="match status" value="1"/>
</dbReference>
<organism evidence="8 9">
    <name type="scientific">Desulfosarcina widdelii</name>
    <dbReference type="NCBI Taxonomy" id="947919"/>
    <lineage>
        <taxon>Bacteria</taxon>
        <taxon>Pseudomonadati</taxon>
        <taxon>Thermodesulfobacteriota</taxon>
        <taxon>Desulfobacteria</taxon>
        <taxon>Desulfobacterales</taxon>
        <taxon>Desulfosarcinaceae</taxon>
        <taxon>Desulfosarcina</taxon>
    </lineage>
</organism>
<accession>A0A5K7Z4J2</accession>
<dbReference type="PANTHER" id="PTHR34185">
    <property type="entry name" value="DIADENYLATE CYCLASE"/>
    <property type="match status" value="1"/>
</dbReference>
<dbReference type="InterPro" id="IPR012505">
    <property type="entry name" value="YbbR"/>
</dbReference>
<evidence type="ECO:0000256" key="2">
    <source>
        <dbReference type="ARBA" id="ARBA00022679"/>
    </source>
</evidence>
<feature type="transmembrane region" description="Helical" evidence="6">
    <location>
        <begin position="61"/>
        <end position="79"/>
    </location>
</feature>
<evidence type="ECO:0000313" key="9">
    <source>
        <dbReference type="Proteomes" id="UP000427769"/>
    </source>
</evidence>
<dbReference type="Pfam" id="PF07949">
    <property type="entry name" value="YbbR"/>
    <property type="match status" value="1"/>
</dbReference>
<keyword evidence="6" id="KW-0812">Transmembrane</keyword>
<evidence type="ECO:0000256" key="1">
    <source>
        <dbReference type="ARBA" id="ARBA00000877"/>
    </source>
</evidence>
<keyword evidence="9" id="KW-1185">Reference proteome</keyword>
<keyword evidence="3" id="KW-0548">Nucleotidyltransferase</keyword>
<dbReference type="InterPro" id="IPR036888">
    <property type="entry name" value="DNA_integrity_DisA_N_sf"/>
</dbReference>
<dbReference type="InterPro" id="IPR045585">
    <property type="entry name" value="CdaA_N"/>
</dbReference>
<dbReference type="GO" id="GO:0005524">
    <property type="term" value="F:ATP binding"/>
    <property type="evidence" value="ECO:0007669"/>
    <property type="project" value="UniProtKB-KW"/>
</dbReference>
<comment type="catalytic activity">
    <reaction evidence="1">
        <text>2 ATP = 3',3'-c-di-AMP + 2 diphosphate</text>
        <dbReference type="Rhea" id="RHEA:35655"/>
        <dbReference type="ChEBI" id="CHEBI:30616"/>
        <dbReference type="ChEBI" id="CHEBI:33019"/>
        <dbReference type="ChEBI" id="CHEBI:71500"/>
        <dbReference type="EC" id="2.7.7.85"/>
    </reaction>
</comment>
<keyword evidence="4" id="KW-0547">Nucleotide-binding</keyword>
<evidence type="ECO:0000256" key="5">
    <source>
        <dbReference type="ARBA" id="ARBA00022840"/>
    </source>
</evidence>
<feature type="domain" description="DAC" evidence="7">
    <location>
        <begin position="80"/>
        <end position="235"/>
    </location>
</feature>
<dbReference type="PANTHER" id="PTHR34185:SF1">
    <property type="entry name" value="DIADENYLATE CYCLASE"/>
    <property type="match status" value="1"/>
</dbReference>
<evidence type="ECO:0000256" key="3">
    <source>
        <dbReference type="ARBA" id="ARBA00022695"/>
    </source>
</evidence>
<evidence type="ECO:0000313" key="8">
    <source>
        <dbReference type="EMBL" id="BBO75610.1"/>
    </source>
</evidence>
<reference evidence="8 9" key="1">
    <citation type="submission" date="2019-11" db="EMBL/GenBank/DDBJ databases">
        <title>Comparative genomics of hydrocarbon-degrading Desulfosarcina strains.</title>
        <authorList>
            <person name="Watanabe M."/>
            <person name="Kojima H."/>
            <person name="Fukui M."/>
        </authorList>
    </citation>
    <scope>NUCLEOTIDE SEQUENCE [LARGE SCALE GENOMIC DNA]</scope>
    <source>
        <strain evidence="8 9">PP31</strain>
    </source>
</reference>
<dbReference type="GO" id="GO:0106408">
    <property type="term" value="F:diadenylate cyclase activity"/>
    <property type="evidence" value="ECO:0007669"/>
    <property type="project" value="UniProtKB-EC"/>
</dbReference>
<dbReference type="EMBL" id="AP021875">
    <property type="protein sequence ID" value="BBO75610.1"/>
    <property type="molecule type" value="Genomic_DNA"/>
</dbReference>
<dbReference type="Proteomes" id="UP000427769">
    <property type="component" value="Chromosome"/>
</dbReference>
<evidence type="ECO:0000259" key="7">
    <source>
        <dbReference type="PROSITE" id="PS51794"/>
    </source>
</evidence>
<dbReference type="CDD" id="cd20206">
    <property type="entry name" value="YbbR"/>
    <property type="match status" value="1"/>
</dbReference>
<keyword evidence="6" id="KW-0472">Membrane</keyword>
<evidence type="ECO:0000256" key="6">
    <source>
        <dbReference type="SAM" id="Phobius"/>
    </source>
</evidence>
<dbReference type="Gene3D" id="3.40.1700.10">
    <property type="entry name" value="DNA integrity scanning protein, DisA, N-terminal domain"/>
    <property type="match status" value="1"/>
</dbReference>
<keyword evidence="5" id="KW-0067">ATP-binding</keyword>
<dbReference type="SUPFAM" id="SSF143597">
    <property type="entry name" value="YojJ-like"/>
    <property type="match status" value="1"/>
</dbReference>
<feature type="transmembrane region" description="Helical" evidence="6">
    <location>
        <begin position="12"/>
        <end position="30"/>
    </location>
</feature>
<sequence length="476" mass="52754">MEIIKELATWRAAVDILLITAGLFFLYRTLLRLGTWAIFTGILLATAVFFVANFLDLKGIEWIYSNLSHVALIALIVIFQPELRKIFERAASVTRQEIQKNEEGLAAMVAHSLFKLAEQKRGAIVVFPGRESVGEWLSGGFRLDARPSPPLLMSIFDPNSPGHDGALIVFKGMFTRFGVRLPVSESRRLAEDYGTRHHAAMGLAERTDALALVVSEERGKLSIFSDGQIRPGKTPDAVEEAIVAHWTKTSESAMEMPGKGRWWAAMVQLLPSFIVAVLFWMSITVSQGEVLEKSFNVPVEYTLTSPDLVLVGDKPNEVRLHLAGPRINLDGLSPSQFSVKIDLSNAVPGKQSFLITEANLRLPRKIRLLDVTPPNVELTLAEIVKRELAIKPQLVGRLPDNMAISTLTVKPDKLNALLPSMQGKGQVSNLTTTPIYLENIRETTTLFCKIIAPPAIQPLDRRWPDVEVVVEVKSKN</sequence>
<dbReference type="KEGG" id="dwd:DSCW_30270"/>
<dbReference type="OrthoDB" id="9807385at2"/>
<protein>
    <submittedName>
        <fullName evidence="8">Adenylate cyclase</fullName>
    </submittedName>
</protein>
<dbReference type="AlphaFoldDB" id="A0A5K7Z4J2"/>
<dbReference type="Pfam" id="PF19293">
    <property type="entry name" value="CdaA_N"/>
    <property type="match status" value="1"/>
</dbReference>
<dbReference type="RefSeq" id="WP_155304513.1">
    <property type="nucleotide sequence ID" value="NZ_AP021875.1"/>
</dbReference>
<dbReference type="Pfam" id="PF02457">
    <property type="entry name" value="DAC"/>
    <property type="match status" value="1"/>
</dbReference>
<evidence type="ECO:0000256" key="4">
    <source>
        <dbReference type="ARBA" id="ARBA00022741"/>
    </source>
</evidence>
<feature type="transmembrane region" description="Helical" evidence="6">
    <location>
        <begin position="37"/>
        <end position="55"/>
    </location>
</feature>